<protein>
    <submittedName>
        <fullName evidence="2">Cell wall hydrolase</fullName>
    </submittedName>
</protein>
<dbReference type="InterPro" id="IPR042047">
    <property type="entry name" value="SleB_dom1"/>
</dbReference>
<accession>A0ABW3YUG8</accession>
<evidence type="ECO:0000259" key="1">
    <source>
        <dbReference type="Pfam" id="PF07486"/>
    </source>
</evidence>
<sequence>MCCRSVSVRRRIVRVKWSALWRRDWLARTALGVCLYAALPAEAGHSDLATFISGVNRKGGNQQVVMTPSPAGSIHMVDVAFNDPRTTGALSGGAGLRLPGGAEASMVSSRKGAGGIPDEDRINRREKKKRIVAVTPVAPPKAFSAGSVLDRQASLLTPDFDSAERMRFSTPKIKGKEIEIATAFYKKRPLVEAPGVPSMLAGLVTNDNADILATAYAPSEPDYARVSPFDSILTKKDAAGGRFIPEIAPEDHAWAATVLPASVFSPAEQKCLTNGIYFEARGESLKGQAAVAQVILNRVRNPAYPDTVCGVVYQGEKLRTGCQFSFTCDHIPDLVLAPWHWKTAKEVALAVTAGKIWLPEVGSATHYHATYVKPNWGPTMQRVAKIGKHIFYRTYGGGWI</sequence>
<dbReference type="Gene3D" id="1.10.10.2520">
    <property type="entry name" value="Cell wall hydrolase SleB, domain 1"/>
    <property type="match status" value="1"/>
</dbReference>
<organism evidence="2 3">
    <name type="scientific">Mycoplana ramosa</name>
    <name type="common">Mycoplana bullata</name>
    <dbReference type="NCBI Taxonomy" id="40837"/>
    <lineage>
        <taxon>Bacteria</taxon>
        <taxon>Pseudomonadati</taxon>
        <taxon>Pseudomonadota</taxon>
        <taxon>Alphaproteobacteria</taxon>
        <taxon>Hyphomicrobiales</taxon>
        <taxon>Rhizobiaceae</taxon>
        <taxon>Mycoplana</taxon>
    </lineage>
</organism>
<dbReference type="GO" id="GO:0016787">
    <property type="term" value="F:hydrolase activity"/>
    <property type="evidence" value="ECO:0007669"/>
    <property type="project" value="UniProtKB-KW"/>
</dbReference>
<dbReference type="RefSeq" id="WP_374835094.1">
    <property type="nucleotide sequence ID" value="NZ_JBHEEW010000001.1"/>
</dbReference>
<dbReference type="Proteomes" id="UP001597173">
    <property type="component" value="Unassembled WGS sequence"/>
</dbReference>
<name>A0ABW3YUG8_MYCRA</name>
<evidence type="ECO:0000313" key="3">
    <source>
        <dbReference type="Proteomes" id="UP001597173"/>
    </source>
</evidence>
<dbReference type="Pfam" id="PF07486">
    <property type="entry name" value="Hydrolase_2"/>
    <property type="match status" value="1"/>
</dbReference>
<keyword evidence="3" id="KW-1185">Reference proteome</keyword>
<proteinExistence type="predicted"/>
<comment type="caution">
    <text evidence="2">The sequence shown here is derived from an EMBL/GenBank/DDBJ whole genome shotgun (WGS) entry which is preliminary data.</text>
</comment>
<evidence type="ECO:0000313" key="2">
    <source>
        <dbReference type="EMBL" id="MFD1327375.1"/>
    </source>
</evidence>
<dbReference type="EMBL" id="JBHTNF010000002">
    <property type="protein sequence ID" value="MFD1327375.1"/>
    <property type="molecule type" value="Genomic_DNA"/>
</dbReference>
<feature type="domain" description="Cell wall hydrolase SleB" evidence="1">
    <location>
        <begin position="282"/>
        <end position="392"/>
    </location>
</feature>
<reference evidence="3" key="1">
    <citation type="journal article" date="2019" name="Int. J. Syst. Evol. Microbiol.">
        <title>The Global Catalogue of Microorganisms (GCM) 10K type strain sequencing project: providing services to taxonomists for standard genome sequencing and annotation.</title>
        <authorList>
            <consortium name="The Broad Institute Genomics Platform"/>
            <consortium name="The Broad Institute Genome Sequencing Center for Infectious Disease"/>
            <person name="Wu L."/>
            <person name="Ma J."/>
        </authorList>
    </citation>
    <scope>NUCLEOTIDE SEQUENCE [LARGE SCALE GENOMIC DNA]</scope>
    <source>
        <strain evidence="3">CCUG 55609</strain>
    </source>
</reference>
<dbReference type="InterPro" id="IPR011105">
    <property type="entry name" value="Cell_wall_hydrolase_SleB"/>
</dbReference>
<keyword evidence="2" id="KW-0378">Hydrolase</keyword>
<gene>
    <name evidence="2" type="ORF">ACFQ33_05650</name>
</gene>